<organism evidence="1 2">
    <name type="scientific">Winslowiella toletana</name>
    <dbReference type="NCBI Taxonomy" id="92490"/>
    <lineage>
        <taxon>Bacteria</taxon>
        <taxon>Pseudomonadati</taxon>
        <taxon>Pseudomonadota</taxon>
        <taxon>Gammaproteobacteria</taxon>
        <taxon>Enterobacterales</taxon>
        <taxon>Erwiniaceae</taxon>
        <taxon>Winslowiella</taxon>
    </lineage>
</organism>
<reference evidence="2" key="2">
    <citation type="submission" date="2023-07" db="EMBL/GenBank/DDBJ databases">
        <title>Genome mining of underrepresented organisms for secondary metabolites.</title>
        <authorList>
            <person name="D'Agostino P.M."/>
        </authorList>
    </citation>
    <scope>NUCLEOTIDE SEQUENCE [LARGE SCALE GENOMIC DNA]</scope>
    <source>
        <strain evidence="2">WS4403</strain>
    </source>
</reference>
<dbReference type="Proteomes" id="UP001195624">
    <property type="component" value="Unassembled WGS sequence"/>
</dbReference>
<proteinExistence type="predicted"/>
<comment type="caution">
    <text evidence="1">The sequence shown here is derived from an EMBL/GenBank/DDBJ whole genome shotgun (WGS) entry which is preliminary data.</text>
</comment>
<reference evidence="1 2" key="1">
    <citation type="submission" date="2021-03" db="EMBL/GenBank/DDBJ databases">
        <authorList>
            <person name="D'Agostino P."/>
            <person name="Huntemann M."/>
            <person name="Clum A."/>
            <person name="Spunde A."/>
            <person name="Palaniappan K."/>
            <person name="Ritter S."/>
            <person name="Mikhailova N."/>
            <person name="Chen I.-M."/>
            <person name="Stamatis D."/>
            <person name="Reddy T."/>
            <person name="O'Malley R."/>
            <person name="Daum C."/>
            <person name="Shapiro N."/>
            <person name="Ivanova N."/>
            <person name="Kyrpides N."/>
            <person name="Woyke T."/>
        </authorList>
    </citation>
    <scope>NUCLEOTIDE SEQUENCE [LARGE SCALE GENOMIC DNA]</scope>
    <source>
        <strain evidence="1 2">WS4403</strain>
    </source>
</reference>
<keyword evidence="1" id="KW-0378">Hydrolase</keyword>
<dbReference type="RefSeq" id="WP_017802532.1">
    <property type="nucleotide sequence ID" value="NZ_JAGGMQ010000001.1"/>
</dbReference>
<dbReference type="GO" id="GO:0016787">
    <property type="term" value="F:hydrolase activity"/>
    <property type="evidence" value="ECO:0007669"/>
    <property type="project" value="UniProtKB-KW"/>
</dbReference>
<protein>
    <submittedName>
        <fullName evidence="1">Hydrolase (HD superfamily)</fullName>
    </submittedName>
</protein>
<accession>A0ABS4PDG9</accession>
<evidence type="ECO:0000313" key="2">
    <source>
        <dbReference type="Proteomes" id="UP001195624"/>
    </source>
</evidence>
<keyword evidence="2" id="KW-1185">Reference proteome</keyword>
<evidence type="ECO:0000313" key="1">
    <source>
        <dbReference type="EMBL" id="MBP2170686.1"/>
    </source>
</evidence>
<name>A0ABS4PDG9_9GAMM</name>
<dbReference type="EMBL" id="JAGGMQ010000001">
    <property type="protein sequence ID" value="MBP2170686.1"/>
    <property type="molecule type" value="Genomic_DNA"/>
</dbReference>
<sequence length="93" mass="10506">MTISSTDRFYSHAYAPRINNSPVAKIQNGQTTIYTELYLHTADKSANIACLRSAAAYPVKISAKLLIEDKKNYLLTGLLHYLMPTYLVINRIK</sequence>
<gene>
    <name evidence="1" type="ORF">J2125_003878</name>
</gene>